<organism evidence="1">
    <name type="scientific">Solanum chacoense</name>
    <name type="common">Chaco potato</name>
    <dbReference type="NCBI Taxonomy" id="4108"/>
    <lineage>
        <taxon>Eukaryota</taxon>
        <taxon>Viridiplantae</taxon>
        <taxon>Streptophyta</taxon>
        <taxon>Embryophyta</taxon>
        <taxon>Tracheophyta</taxon>
        <taxon>Spermatophyta</taxon>
        <taxon>Magnoliopsida</taxon>
        <taxon>eudicotyledons</taxon>
        <taxon>Gunneridae</taxon>
        <taxon>Pentapetalae</taxon>
        <taxon>asterids</taxon>
        <taxon>lamiids</taxon>
        <taxon>Solanales</taxon>
        <taxon>Solanaceae</taxon>
        <taxon>Solanoideae</taxon>
        <taxon>Solaneae</taxon>
        <taxon>Solanum</taxon>
    </lineage>
</organism>
<dbReference type="EMBL" id="GEDG01007891">
    <property type="protein sequence ID" value="JAP30612.1"/>
    <property type="molecule type" value="Transcribed_RNA"/>
</dbReference>
<evidence type="ECO:0000313" key="1">
    <source>
        <dbReference type="EMBL" id="JAP30612.1"/>
    </source>
</evidence>
<protein>
    <submittedName>
        <fullName evidence="1">Putative ovule protein</fullName>
    </submittedName>
</protein>
<sequence length="76" mass="8721">MHIPIYNTPDMKKNSKTCNQFSIFYVPSISLCLLEKKFFGTCAHLLSLFTTCNIILSLSSQRDFFMHTPSTQILLT</sequence>
<dbReference type="AlphaFoldDB" id="A0A0V0IDP6"/>
<proteinExistence type="predicted"/>
<name>A0A0V0IDP6_SOLCH</name>
<accession>A0A0V0IDP6</accession>
<reference evidence="1" key="1">
    <citation type="submission" date="2015-12" db="EMBL/GenBank/DDBJ databases">
        <title>Gene expression during late stages of embryo sac development: a critical building block for successful pollen-pistil interactions.</title>
        <authorList>
            <person name="Liu Y."/>
            <person name="Joly V."/>
            <person name="Sabar M."/>
            <person name="Matton D.P."/>
        </authorList>
    </citation>
    <scope>NUCLEOTIDE SEQUENCE</scope>
</reference>